<evidence type="ECO:0000313" key="2">
    <source>
        <dbReference type="Proteomes" id="UP000297891"/>
    </source>
</evidence>
<organism evidence="1 2">
    <name type="scientific">Leptospira brenneri</name>
    <dbReference type="NCBI Taxonomy" id="2023182"/>
    <lineage>
        <taxon>Bacteria</taxon>
        <taxon>Pseudomonadati</taxon>
        <taxon>Spirochaetota</taxon>
        <taxon>Spirochaetia</taxon>
        <taxon>Leptospirales</taxon>
        <taxon>Leptospiraceae</taxon>
        <taxon>Leptospira</taxon>
    </lineage>
</organism>
<comment type="caution">
    <text evidence="1">The sequence shown here is derived from an EMBL/GenBank/DDBJ whole genome shotgun (WGS) entry which is preliminary data.</text>
</comment>
<dbReference type="EMBL" id="RQFP01000001">
    <property type="protein sequence ID" value="TGK96878.1"/>
    <property type="molecule type" value="Genomic_DNA"/>
</dbReference>
<name>A0A2M9XZ84_9LEPT</name>
<reference evidence="1" key="1">
    <citation type="journal article" date="2019" name="PLoS Negl. Trop. Dis.">
        <title>Revisiting the worldwide diversity of Leptospira species in the environment.</title>
        <authorList>
            <person name="Vincent A.T."/>
            <person name="Schiettekatte O."/>
            <person name="Bourhy P."/>
            <person name="Veyrier F.J."/>
            <person name="Picardeau M."/>
        </authorList>
    </citation>
    <scope>NUCLEOTIDE SEQUENCE [LARGE SCALE GENOMIC DNA]</scope>
    <source>
        <strain evidence="1">201800277</strain>
    </source>
</reference>
<dbReference type="Proteomes" id="UP000297891">
    <property type="component" value="Unassembled WGS sequence"/>
</dbReference>
<evidence type="ECO:0000313" key="1">
    <source>
        <dbReference type="EMBL" id="TGK96878.1"/>
    </source>
</evidence>
<keyword evidence="2" id="KW-1185">Reference proteome</keyword>
<evidence type="ECO:0008006" key="3">
    <source>
        <dbReference type="Google" id="ProtNLM"/>
    </source>
</evidence>
<dbReference type="OrthoDB" id="339103at2"/>
<dbReference type="AlphaFoldDB" id="A0A2M9XZ84"/>
<dbReference type="RefSeq" id="WP_100791317.1">
    <property type="nucleotide sequence ID" value="NZ_NPDQ01000006.1"/>
</dbReference>
<gene>
    <name evidence="1" type="ORF">EHQ30_09895</name>
</gene>
<sequence length="458" mass="51156">MKNRRLLFLSLFLSAFAPTILLSQNLKMKSVRIWDSEKANFGGFVDLEVAQGKVISFREGTPVSNPKYLLPGFCDASVTLGANARGGKTNRDELPTYLSGYLAAGFSHIESVGDPNLTQVQNEITKSKWFSPIFTQSQKPALYSEIAIGQSSLYHSGLGLVPDPKRNRHLPIFLKEVENRGFSQTELYAKRREGEEKGYLPVAYTFSDKTSWEDALDTGFAVIFHPMPAGTNLYRTQKRDFRWAPMLSVLYIQNLKSNPEVWKEEIEVWSKLHSVFGARWKDSFSIESEPGEDSDSVPNFSEYQSTFQTEAEARKNLLFASGAGHFGLFPGQAAIVEVRLWEALLTKKWGERTSAPIGKPGFWASFFGSFSPNLQTTNLDPETLPQIRREILQTLTLKTCSFVGADHEGKIRVGGPAHFSVHNENPLKRPSGIFPIESMVLGGKLVYTPKPTKEGTAK</sequence>
<protein>
    <recommendedName>
        <fullName evidence="3">Amidohydrolase</fullName>
    </recommendedName>
</protein>
<accession>A0A2M9XZ84</accession>
<proteinExistence type="predicted"/>